<dbReference type="AlphaFoldDB" id="A0A554VHV4"/>
<dbReference type="RefSeq" id="WP_143917289.1">
    <property type="nucleotide sequence ID" value="NZ_CANMIK010000042.1"/>
</dbReference>
<reference evidence="1 2" key="1">
    <citation type="submission" date="2019-07" db="EMBL/GenBank/DDBJ databases">
        <title>The draft genome sequence of Aquimarina algiphila M91.</title>
        <authorList>
            <person name="Meng X."/>
        </authorList>
    </citation>
    <scope>NUCLEOTIDE SEQUENCE [LARGE SCALE GENOMIC DNA]</scope>
    <source>
        <strain evidence="1 2">M91</strain>
    </source>
</reference>
<keyword evidence="2" id="KW-1185">Reference proteome</keyword>
<evidence type="ECO:0008006" key="3">
    <source>
        <dbReference type="Google" id="ProtNLM"/>
    </source>
</evidence>
<evidence type="ECO:0000313" key="2">
    <source>
        <dbReference type="Proteomes" id="UP000318833"/>
    </source>
</evidence>
<protein>
    <recommendedName>
        <fullName evidence="3">VCBS repeat-containing protein</fullName>
    </recommendedName>
</protein>
<accession>A0A554VHV4</accession>
<comment type="caution">
    <text evidence="1">The sequence shown here is derived from an EMBL/GenBank/DDBJ whole genome shotgun (WGS) entry which is preliminary data.</text>
</comment>
<name>A0A554VHV4_9FLAO</name>
<dbReference type="OrthoDB" id="1158494at2"/>
<gene>
    <name evidence="1" type="ORF">FOF46_17080</name>
</gene>
<evidence type="ECO:0000313" key="1">
    <source>
        <dbReference type="EMBL" id="TSE07130.1"/>
    </source>
</evidence>
<dbReference type="Proteomes" id="UP000318833">
    <property type="component" value="Unassembled WGS sequence"/>
</dbReference>
<dbReference type="InterPro" id="IPR028994">
    <property type="entry name" value="Integrin_alpha_N"/>
</dbReference>
<dbReference type="SUPFAM" id="SSF69318">
    <property type="entry name" value="Integrin alpha N-terminal domain"/>
    <property type="match status" value="1"/>
</dbReference>
<proteinExistence type="predicted"/>
<organism evidence="1 2">
    <name type="scientific">Aquimarina algiphila</name>
    <dbReference type="NCBI Taxonomy" id="2047982"/>
    <lineage>
        <taxon>Bacteria</taxon>
        <taxon>Pseudomonadati</taxon>
        <taxon>Bacteroidota</taxon>
        <taxon>Flavobacteriia</taxon>
        <taxon>Flavobacteriales</taxon>
        <taxon>Flavobacteriaceae</taxon>
        <taxon>Aquimarina</taxon>
    </lineage>
</organism>
<sequence length="256" mass="30455">MRIPIQRTLFLILFFTFFSVSFVEAQYPFESYSSPNYTMHRDWKIYDRIDTKGRYDCTLSIDHFFSNEDKLTIQLTWLEKTTAMGEIRVFRNKSQIQNIKQPGSFSPLTMNGTLVIVSDINGDGLKDVKLVHQGTGNGIMGMLVKVMYLFQREDGLFKKVSFYDMMIDENRVERDVDNDGNYEIVTMNLERTNAHSYWAFNIFEYDDGNLINVNYKINYPILIQYKYKRNYNITEHMSRSQMKLYEREFPDEYDVK</sequence>
<dbReference type="EMBL" id="VLNR01000037">
    <property type="protein sequence ID" value="TSE07130.1"/>
    <property type="molecule type" value="Genomic_DNA"/>
</dbReference>